<evidence type="ECO:0000313" key="4">
    <source>
        <dbReference type="Proteomes" id="UP001589619"/>
    </source>
</evidence>
<feature type="region of interest" description="Disordered" evidence="1">
    <location>
        <begin position="27"/>
        <end position="62"/>
    </location>
</feature>
<comment type="caution">
    <text evidence="3">The sequence shown here is derived from an EMBL/GenBank/DDBJ whole genome shotgun (WGS) entry which is preliminary data.</text>
</comment>
<feature type="compositionally biased region" description="Gly residues" evidence="1">
    <location>
        <begin position="176"/>
        <end position="215"/>
    </location>
</feature>
<feature type="chain" id="PRO_5046476417" description="Lipoprotein" evidence="2">
    <location>
        <begin position="22"/>
        <end position="250"/>
    </location>
</feature>
<dbReference type="RefSeq" id="WP_344903415.1">
    <property type="nucleotide sequence ID" value="NZ_BAAAYO010000001.1"/>
</dbReference>
<evidence type="ECO:0000313" key="3">
    <source>
        <dbReference type="EMBL" id="MFB9752736.1"/>
    </source>
</evidence>
<dbReference type="Proteomes" id="UP001589619">
    <property type="component" value="Unassembled WGS sequence"/>
</dbReference>
<sequence length="250" mass="24634">MNYRKAFGTGIALMIILSGCASDKGSASNGGQTASAASSPQANAQNGQGGRNGGPGQDGMNRQSLKMNFTFRSLLTMDKSDGLAITKEQADYMLPLVQAAITKADLTDEDEKKLLEKLTDKQKAYIQDASSRVPNGGGQQGGGRPEGRGGGPDRGSASGSSGAPGGSDASGNAGSATGGTQGRAGATDGGSAPGQGRGGAQGQGQGRGGGQGAPGAQGSDAPDGGTINDGMNIATIGQQLVEMLQSKIKT</sequence>
<accession>A0ABV5VXN4</accession>
<feature type="compositionally biased region" description="Gly residues" evidence="1">
    <location>
        <begin position="47"/>
        <end position="57"/>
    </location>
</feature>
<evidence type="ECO:0000256" key="1">
    <source>
        <dbReference type="SAM" id="MobiDB-lite"/>
    </source>
</evidence>
<reference evidence="3 4" key="1">
    <citation type="submission" date="2024-09" db="EMBL/GenBank/DDBJ databases">
        <authorList>
            <person name="Sun Q."/>
            <person name="Mori K."/>
        </authorList>
    </citation>
    <scope>NUCLEOTIDE SEQUENCE [LARGE SCALE GENOMIC DNA]</scope>
    <source>
        <strain evidence="3 4">JCM 12520</strain>
    </source>
</reference>
<feature type="region of interest" description="Disordered" evidence="1">
    <location>
        <begin position="126"/>
        <end position="231"/>
    </location>
</feature>
<feature type="signal peptide" evidence="2">
    <location>
        <begin position="1"/>
        <end position="21"/>
    </location>
</feature>
<protein>
    <recommendedName>
        <fullName evidence="5">Lipoprotein</fullName>
    </recommendedName>
</protein>
<organism evidence="3 4">
    <name type="scientific">Paenibacillus hodogayensis</name>
    <dbReference type="NCBI Taxonomy" id="279208"/>
    <lineage>
        <taxon>Bacteria</taxon>
        <taxon>Bacillati</taxon>
        <taxon>Bacillota</taxon>
        <taxon>Bacilli</taxon>
        <taxon>Bacillales</taxon>
        <taxon>Paenibacillaceae</taxon>
        <taxon>Paenibacillus</taxon>
    </lineage>
</organism>
<feature type="compositionally biased region" description="Low complexity" evidence="1">
    <location>
        <begin position="154"/>
        <end position="175"/>
    </location>
</feature>
<dbReference type="PROSITE" id="PS51257">
    <property type="entry name" value="PROKAR_LIPOPROTEIN"/>
    <property type="match status" value="1"/>
</dbReference>
<feature type="compositionally biased region" description="Gly residues" evidence="1">
    <location>
        <begin position="135"/>
        <end position="153"/>
    </location>
</feature>
<gene>
    <name evidence="3" type="ORF">ACFFNY_14315</name>
</gene>
<proteinExistence type="predicted"/>
<name>A0ABV5VXN4_9BACL</name>
<keyword evidence="4" id="KW-1185">Reference proteome</keyword>
<keyword evidence="2" id="KW-0732">Signal</keyword>
<evidence type="ECO:0000256" key="2">
    <source>
        <dbReference type="SAM" id="SignalP"/>
    </source>
</evidence>
<evidence type="ECO:0008006" key="5">
    <source>
        <dbReference type="Google" id="ProtNLM"/>
    </source>
</evidence>
<feature type="compositionally biased region" description="Low complexity" evidence="1">
    <location>
        <begin position="216"/>
        <end position="225"/>
    </location>
</feature>
<feature type="compositionally biased region" description="Low complexity" evidence="1">
    <location>
        <begin position="30"/>
        <end position="46"/>
    </location>
</feature>
<dbReference type="EMBL" id="JBHMAG010000012">
    <property type="protein sequence ID" value="MFB9752736.1"/>
    <property type="molecule type" value="Genomic_DNA"/>
</dbReference>